<dbReference type="GO" id="GO:0019005">
    <property type="term" value="C:SCF ubiquitin ligase complex"/>
    <property type="evidence" value="ECO:0007669"/>
    <property type="project" value="TreeGrafter"/>
</dbReference>
<dbReference type="EMBL" id="KV442013">
    <property type="protein sequence ID" value="OAQ35860.1"/>
    <property type="molecule type" value="Genomic_DNA"/>
</dbReference>
<dbReference type="PANTHER" id="PTHR13318">
    <property type="entry name" value="PARTNER OF PAIRED, ISOFORM B-RELATED"/>
    <property type="match status" value="1"/>
</dbReference>
<evidence type="ECO:0008006" key="3">
    <source>
        <dbReference type="Google" id="ProtNLM"/>
    </source>
</evidence>
<proteinExistence type="predicted"/>
<evidence type="ECO:0000313" key="1">
    <source>
        <dbReference type="EMBL" id="OAQ35860.1"/>
    </source>
</evidence>
<reference evidence="1 2" key="1">
    <citation type="submission" date="2016-05" db="EMBL/GenBank/DDBJ databases">
        <title>Genome sequencing reveals origins of a unique bacterial endosymbiosis in the earliest lineages of terrestrial Fungi.</title>
        <authorList>
            <consortium name="DOE Joint Genome Institute"/>
            <person name="Uehling J."/>
            <person name="Gryganskyi A."/>
            <person name="Hameed K."/>
            <person name="Tschaplinski T."/>
            <person name="Misztal P."/>
            <person name="Wu S."/>
            <person name="Desiro A."/>
            <person name="Vande Pol N."/>
            <person name="Du Z.-Y."/>
            <person name="Zienkiewicz A."/>
            <person name="Zienkiewicz K."/>
            <person name="Morin E."/>
            <person name="Tisserant E."/>
            <person name="Splivallo R."/>
            <person name="Hainaut M."/>
            <person name="Henrissat B."/>
            <person name="Ohm R."/>
            <person name="Kuo A."/>
            <person name="Yan J."/>
            <person name="Lipzen A."/>
            <person name="Nolan M."/>
            <person name="Labutti K."/>
            <person name="Barry K."/>
            <person name="Goldstein A."/>
            <person name="Labbe J."/>
            <person name="Schadt C."/>
            <person name="Tuskan G."/>
            <person name="Grigoriev I."/>
            <person name="Martin F."/>
            <person name="Vilgalys R."/>
            <person name="Bonito G."/>
        </authorList>
    </citation>
    <scope>NUCLEOTIDE SEQUENCE [LARGE SCALE GENOMIC DNA]</scope>
    <source>
        <strain evidence="1 2">AG-77</strain>
    </source>
</reference>
<name>A0A197KEC5_9FUNG</name>
<dbReference type="OrthoDB" id="27842at2759"/>
<gene>
    <name evidence="1" type="ORF">K457DRAFT_27487</name>
</gene>
<dbReference type="InterPro" id="IPR032675">
    <property type="entry name" value="LRR_dom_sf"/>
</dbReference>
<sequence length="647" mass="72678">MTPSAFKLHSQDCTHEGEEQFNRHSPFSNAFTLRLKSMDSVFTTSPETEWKHEWHASGQCEQAVGVYLTRPRDLDSLYLSRVQITSSCLAKLAVYFGQLQKLDIKFCNEISIPSQPWRVDSGFFQYDYAGRPQFFAVMPSSSQSLAAIAAALGVVPEGVDAMEAEASLEVLPEVPPRCCILNDEMAAALSMFHGLKALILDQSDHDDSKVSHFGFFRLLNGMPLLECLSLAGMYIGDDPGWGTAASMDVGGGSVDVGLGEFEYPRLRCVRLVGTHLAPSVSKVFYKGLPSILVYDTSQVGEATCSDRVLVTMVGNGCSENLLSVRLALENVEAQAPSVPIPFSDFHHSSSESSDSDYGSADSTQGYLHYDEDDPYGDFVTWSKLTYPILNYFLAFIPRIECLDLDFVPLDDHSLLLIAVSCTQLKTLRIAHCNEVTKRGVGHILALCHFLVHLRFEELFALKCIFWGPLIPGQAEDMYEPWACANVLIHFGVVNCPLWDQNWTHPEMIPIVRRRIADLTCLAVLELVDCLQFSTFNLAPTVPEQDTGLATENCNDNCHDHDMTGDESPKAIYVPSIIYPWAYLPEKMPTLWRLNWQVGQKFTLNMDSMRYLVRVQLPNLKRLHMKVSNWDEVYWALHREMHPVTFEQ</sequence>
<dbReference type="GO" id="GO:0031146">
    <property type="term" value="P:SCF-dependent proteasomal ubiquitin-dependent protein catabolic process"/>
    <property type="evidence" value="ECO:0007669"/>
    <property type="project" value="TreeGrafter"/>
</dbReference>
<dbReference type="Gene3D" id="3.80.10.10">
    <property type="entry name" value="Ribonuclease Inhibitor"/>
    <property type="match status" value="1"/>
</dbReference>
<dbReference type="Proteomes" id="UP000078512">
    <property type="component" value="Unassembled WGS sequence"/>
</dbReference>
<dbReference type="AlphaFoldDB" id="A0A197KEC5"/>
<keyword evidence="2" id="KW-1185">Reference proteome</keyword>
<evidence type="ECO:0000313" key="2">
    <source>
        <dbReference type="Proteomes" id="UP000078512"/>
    </source>
</evidence>
<protein>
    <recommendedName>
        <fullName evidence="3">F-box domain-containing protein</fullName>
    </recommendedName>
</protein>
<dbReference type="SUPFAM" id="SSF52047">
    <property type="entry name" value="RNI-like"/>
    <property type="match status" value="1"/>
</dbReference>
<organism evidence="1 2">
    <name type="scientific">Linnemannia elongata AG-77</name>
    <dbReference type="NCBI Taxonomy" id="1314771"/>
    <lineage>
        <taxon>Eukaryota</taxon>
        <taxon>Fungi</taxon>
        <taxon>Fungi incertae sedis</taxon>
        <taxon>Mucoromycota</taxon>
        <taxon>Mortierellomycotina</taxon>
        <taxon>Mortierellomycetes</taxon>
        <taxon>Mortierellales</taxon>
        <taxon>Mortierellaceae</taxon>
        <taxon>Linnemannia</taxon>
    </lineage>
</organism>
<accession>A0A197KEC5</accession>